<feature type="domain" description="PiggyBac transposable element-derived protein" evidence="1">
    <location>
        <begin position="397"/>
        <end position="446"/>
    </location>
</feature>
<dbReference type="PANTHER" id="PTHR46599:SF3">
    <property type="entry name" value="PIGGYBAC TRANSPOSABLE ELEMENT-DERIVED PROTEIN 4"/>
    <property type="match status" value="1"/>
</dbReference>
<feature type="domain" description="PiggyBac transposable element-derived protein" evidence="1">
    <location>
        <begin position="312"/>
        <end position="394"/>
    </location>
</feature>
<evidence type="ECO:0000259" key="2">
    <source>
        <dbReference type="Pfam" id="PF21787"/>
    </source>
</evidence>
<accession>U4UFC7</accession>
<dbReference type="Proteomes" id="UP000030742">
    <property type="component" value="Unassembled WGS sequence"/>
</dbReference>
<dbReference type="STRING" id="77166.U4UFC7"/>
<dbReference type="OrthoDB" id="8193855at2759"/>
<dbReference type="EMBL" id="KB632270">
    <property type="protein sequence ID" value="ERL91043.1"/>
    <property type="molecule type" value="Genomic_DNA"/>
</dbReference>
<evidence type="ECO:0008006" key="5">
    <source>
        <dbReference type="Google" id="ProtNLM"/>
    </source>
</evidence>
<feature type="domain" description="Transposable element P transposase-like RNase H" evidence="2">
    <location>
        <begin position="46"/>
        <end position="176"/>
    </location>
</feature>
<evidence type="ECO:0000313" key="4">
    <source>
        <dbReference type="Proteomes" id="UP000030742"/>
    </source>
</evidence>
<organism evidence="3 4">
    <name type="scientific">Dendroctonus ponderosae</name>
    <name type="common">Mountain pine beetle</name>
    <dbReference type="NCBI Taxonomy" id="77166"/>
    <lineage>
        <taxon>Eukaryota</taxon>
        <taxon>Metazoa</taxon>
        <taxon>Ecdysozoa</taxon>
        <taxon>Arthropoda</taxon>
        <taxon>Hexapoda</taxon>
        <taxon>Insecta</taxon>
        <taxon>Pterygota</taxon>
        <taxon>Neoptera</taxon>
        <taxon>Endopterygota</taxon>
        <taxon>Coleoptera</taxon>
        <taxon>Polyphaga</taxon>
        <taxon>Cucujiformia</taxon>
        <taxon>Curculionidae</taxon>
        <taxon>Scolytinae</taxon>
        <taxon>Dendroctonus</taxon>
    </lineage>
</organism>
<evidence type="ECO:0000313" key="3">
    <source>
        <dbReference type="EMBL" id="ERL91043.1"/>
    </source>
</evidence>
<sequence length="483" mass="54858">MYIKSKGVRDGVSTCRTSKVARSATVPCNLPSRKTLVKVLQHIPFHTGINNHILQHLKVRVSKLPLLDRHCVLTFDEIALQLGLQYNYKLDCGFVDLRGADRRPKFADYALVFLLKGIRKKWKQPICFTFCEGSTQTADLINLIKSVVRKVRETGLSIVATVSDQGATNAAAIRSLIQDTQRQCIRKGVDNRYQGYLVDEVIVHLYDAPHLFKGIRNGLLKADLHFVEDGVLRPFGTNDTDVENNTDEIAVVVEEDSEDDLPLSSFVPAKKVPDRSVTWAVNNMHLIGLPSDFQSQCGLAGEIFEINPHSCTPYKLFNILISDKILEDITFQTNIYAEQVHQATNKRYTQTKLAEIKTFIGLNLLMGIKRSPSYRDYWSTDEDLNDPYISKLMPNWKKTQKYYNPHNCIAIDESMIKFKGRSALKQYMPKKPIKQGYKIWALADSEGTKANPMRSDWACNIYKVALCLGKSKDCFQKYHGNNN</sequence>
<dbReference type="InterPro" id="IPR029526">
    <property type="entry name" value="PGBD"/>
</dbReference>
<protein>
    <recommendedName>
        <fullName evidence="5">PiggyBac transposable element-derived protein domain-containing protein</fullName>
    </recommendedName>
</protein>
<dbReference type="AlphaFoldDB" id="U4UFC7"/>
<dbReference type="PANTHER" id="PTHR46599">
    <property type="entry name" value="PIGGYBAC TRANSPOSABLE ELEMENT-DERIVED PROTEIN 4"/>
    <property type="match status" value="1"/>
</dbReference>
<name>U4UFC7_DENPD</name>
<reference evidence="3 4" key="1">
    <citation type="journal article" date="2013" name="Genome Biol.">
        <title>Draft genome of the mountain pine beetle, Dendroctonus ponderosae Hopkins, a major forest pest.</title>
        <authorList>
            <person name="Keeling C.I."/>
            <person name="Yuen M.M."/>
            <person name="Liao N.Y."/>
            <person name="Docking T.R."/>
            <person name="Chan S.K."/>
            <person name="Taylor G.A."/>
            <person name="Palmquist D.L."/>
            <person name="Jackman S.D."/>
            <person name="Nguyen A."/>
            <person name="Li M."/>
            <person name="Henderson H."/>
            <person name="Janes J.K."/>
            <person name="Zhao Y."/>
            <person name="Pandoh P."/>
            <person name="Moore R."/>
            <person name="Sperling F.A."/>
            <person name="Huber D.P."/>
            <person name="Birol I."/>
            <person name="Jones S.J."/>
            <person name="Bohlmann J."/>
        </authorList>
    </citation>
    <scope>NUCLEOTIDE SEQUENCE</scope>
</reference>
<gene>
    <name evidence="3" type="ORF">D910_08385</name>
</gene>
<proteinExistence type="predicted"/>
<dbReference type="Pfam" id="PF21787">
    <property type="entry name" value="TNP-like_RNaseH_N"/>
    <property type="match status" value="1"/>
</dbReference>
<dbReference type="InterPro" id="IPR048365">
    <property type="entry name" value="TNP-like_RNaseH_N"/>
</dbReference>
<dbReference type="Pfam" id="PF13843">
    <property type="entry name" value="DDE_Tnp_1_7"/>
    <property type="match status" value="2"/>
</dbReference>
<evidence type="ECO:0000259" key="1">
    <source>
        <dbReference type="Pfam" id="PF13843"/>
    </source>
</evidence>